<evidence type="ECO:0000313" key="2">
    <source>
        <dbReference type="Proteomes" id="UP001290582"/>
    </source>
</evidence>
<dbReference type="RefSeq" id="WP_322378855.1">
    <property type="nucleotide sequence ID" value="NZ_JAXOGH010000008.1"/>
</dbReference>
<name>A0AAW9JX03_9ENTE</name>
<dbReference type="Proteomes" id="UP001290582">
    <property type="component" value="Unassembled WGS sequence"/>
</dbReference>
<dbReference type="AlphaFoldDB" id="A0AAW9JX03"/>
<organism evidence="1 2">
    <name type="scientific">Enterococcus cecorum</name>
    <dbReference type="NCBI Taxonomy" id="44008"/>
    <lineage>
        <taxon>Bacteria</taxon>
        <taxon>Bacillati</taxon>
        <taxon>Bacillota</taxon>
        <taxon>Bacilli</taxon>
        <taxon>Lactobacillales</taxon>
        <taxon>Enterococcaceae</taxon>
        <taxon>Enterococcus</taxon>
    </lineage>
</organism>
<sequence>MADKTVKEGWSMLMKFGSEENLKKLQAGQLYMKNLKYYVDLEKTTDDEAVGDKYDGQMVLQDVKISMYTVDTHEFIAQFDAPAASMNLGYLECPVFCMFMFDYRNHVEEQLNGDSLTVKYQFTEEQLEKMPNFGESVLIIKNGDEFVSRVKKGLLDAGYGFTRDHVQYYGFNNIEHLKQVQKDNSRIAFWKRDKYDYQQEYRFLVHDFVDDYLSVNIGDISDITDLLKTEELLNTYVEITFKVKPME</sequence>
<comment type="caution">
    <text evidence="1">The sequence shown here is derived from an EMBL/GenBank/DDBJ whole genome shotgun (WGS) entry which is preliminary data.</text>
</comment>
<dbReference type="EMBL" id="JAXOGL010000025">
    <property type="protein sequence ID" value="MDZ5598739.1"/>
    <property type="molecule type" value="Genomic_DNA"/>
</dbReference>
<gene>
    <name evidence="1" type="ORF">U1294_11095</name>
</gene>
<protein>
    <submittedName>
        <fullName evidence="1">Uncharacterized protein</fullName>
    </submittedName>
</protein>
<evidence type="ECO:0000313" key="1">
    <source>
        <dbReference type="EMBL" id="MDZ5598739.1"/>
    </source>
</evidence>
<accession>A0AAW9JX03</accession>
<proteinExistence type="predicted"/>
<reference evidence="1" key="1">
    <citation type="submission" date="2023-12" db="EMBL/GenBank/DDBJ databases">
        <title>Molecular genomic analyses of Enterococcus cecorum from sepsis oubreaks in broilers.</title>
        <authorList>
            <person name="Rhoads D."/>
            <person name="Alrubaye A."/>
        </authorList>
    </citation>
    <scope>NUCLEOTIDE SEQUENCE</scope>
    <source>
        <strain evidence="1">1755</strain>
    </source>
</reference>